<keyword evidence="4" id="KW-0238">DNA-binding</keyword>
<dbReference type="FunFam" id="3.40.50.300:FF:000006">
    <property type="entry name" value="DNA-binding transcriptional regulator NtrC"/>
    <property type="match status" value="1"/>
</dbReference>
<dbReference type="PROSITE" id="PS50045">
    <property type="entry name" value="SIGMA54_INTERACT_4"/>
    <property type="match status" value="1"/>
</dbReference>
<keyword evidence="5" id="KW-0804">Transcription</keyword>
<dbReference type="InterPro" id="IPR025944">
    <property type="entry name" value="Sigma_54_int_dom_CS"/>
</dbReference>
<keyword evidence="9" id="KW-1185">Reference proteome</keyword>
<dbReference type="EMBL" id="CP011125">
    <property type="protein sequence ID" value="AKF05352.1"/>
    <property type="molecule type" value="Genomic_DNA"/>
</dbReference>
<sequence>MRMGSEEGSVMASEGDAAPSSGRAQMSAPRAGAARAELTLRDGARVAIEVLDHDDADRLANRGLAAATTEIERALGHREEPVTHHPKIVGRSAPMLALFRMLERIRNSDATVLVLGENGTGKELVARSIHDQSRRGNKPFVATNCSAFNDNLLESELFGHKRGAFTGAVNDKPGLFEVANGGTFFMDEVGDMSPGMQVKLLRVLQEGVFMPVGGTEPKHVDVRIIAATNRDLASMVRQGTFREDLYYRLHVVSVRVPPLRERRDDVPVLVTHFLTKLGKRDKREKLLTPRTLERLVAHEWPGNVRELENEMERLWVLSGDDRVIDEDLLSPAIGKRRAPVAPPPSAEPTTQIATSAEPVSAGPPPSLPDAVETLERRMITEELRRARGNKTKAAEALGISRRNLIRKVQAYGLEDAGKSRPGPRP</sequence>
<reference evidence="8 9" key="1">
    <citation type="submission" date="2015-03" db="EMBL/GenBank/DDBJ databases">
        <title>Genome assembly of Sandaracinus amylolyticus DSM 53668.</title>
        <authorList>
            <person name="Sharma G."/>
            <person name="Subramanian S."/>
        </authorList>
    </citation>
    <scope>NUCLEOTIDE SEQUENCE [LARGE SCALE GENOMIC DNA]</scope>
    <source>
        <strain evidence="8 9">DSM 53668</strain>
    </source>
</reference>
<keyword evidence="1" id="KW-0547">Nucleotide-binding</keyword>
<dbReference type="PROSITE" id="PS00688">
    <property type="entry name" value="SIGMA54_INTERACT_3"/>
    <property type="match status" value="1"/>
</dbReference>
<dbReference type="Pfam" id="PF02954">
    <property type="entry name" value="HTH_8"/>
    <property type="match status" value="1"/>
</dbReference>
<dbReference type="GO" id="GO:0043565">
    <property type="term" value="F:sequence-specific DNA binding"/>
    <property type="evidence" value="ECO:0007669"/>
    <property type="project" value="InterPro"/>
</dbReference>
<dbReference type="InterPro" id="IPR025943">
    <property type="entry name" value="Sigma_54_int_dom_ATP-bd_2"/>
</dbReference>
<evidence type="ECO:0000256" key="4">
    <source>
        <dbReference type="ARBA" id="ARBA00023125"/>
    </source>
</evidence>
<dbReference type="InterPro" id="IPR002197">
    <property type="entry name" value="HTH_Fis"/>
</dbReference>
<feature type="region of interest" description="Disordered" evidence="6">
    <location>
        <begin position="334"/>
        <end position="369"/>
    </location>
</feature>
<feature type="domain" description="Sigma-54 factor interaction" evidence="7">
    <location>
        <begin position="88"/>
        <end position="316"/>
    </location>
</feature>
<proteinExistence type="predicted"/>
<dbReference type="PANTHER" id="PTHR32071:SF100">
    <property type="entry name" value="RESPONSE REGULATOR PROTEIN PILR"/>
    <property type="match status" value="1"/>
</dbReference>
<dbReference type="InterPro" id="IPR003593">
    <property type="entry name" value="AAA+_ATPase"/>
</dbReference>
<dbReference type="InterPro" id="IPR002078">
    <property type="entry name" value="Sigma_54_int"/>
</dbReference>
<evidence type="ECO:0000259" key="7">
    <source>
        <dbReference type="PROSITE" id="PS50045"/>
    </source>
</evidence>
<keyword evidence="3" id="KW-0805">Transcription regulation</keyword>
<dbReference type="GO" id="GO:0005524">
    <property type="term" value="F:ATP binding"/>
    <property type="evidence" value="ECO:0007669"/>
    <property type="project" value="UniProtKB-KW"/>
</dbReference>
<accession>A0A0F6W243</accession>
<dbReference type="STRING" id="927083.DB32_002501"/>
<evidence type="ECO:0000256" key="5">
    <source>
        <dbReference type="ARBA" id="ARBA00023163"/>
    </source>
</evidence>
<dbReference type="Pfam" id="PF00158">
    <property type="entry name" value="Sigma54_activat"/>
    <property type="match status" value="1"/>
</dbReference>
<organism evidence="8 9">
    <name type="scientific">Sandaracinus amylolyticus</name>
    <dbReference type="NCBI Taxonomy" id="927083"/>
    <lineage>
        <taxon>Bacteria</taxon>
        <taxon>Pseudomonadati</taxon>
        <taxon>Myxococcota</taxon>
        <taxon>Polyangia</taxon>
        <taxon>Polyangiales</taxon>
        <taxon>Sandaracinaceae</taxon>
        <taxon>Sandaracinus</taxon>
    </lineage>
</organism>
<dbReference type="CDD" id="cd00009">
    <property type="entry name" value="AAA"/>
    <property type="match status" value="1"/>
</dbReference>
<evidence type="ECO:0000313" key="8">
    <source>
        <dbReference type="EMBL" id="AKF05352.1"/>
    </source>
</evidence>
<dbReference type="PROSITE" id="PS00676">
    <property type="entry name" value="SIGMA54_INTERACT_2"/>
    <property type="match status" value="1"/>
</dbReference>
<evidence type="ECO:0000256" key="3">
    <source>
        <dbReference type="ARBA" id="ARBA00023015"/>
    </source>
</evidence>
<dbReference type="Gene3D" id="1.10.8.60">
    <property type="match status" value="1"/>
</dbReference>
<evidence type="ECO:0000313" key="9">
    <source>
        <dbReference type="Proteomes" id="UP000034883"/>
    </source>
</evidence>
<gene>
    <name evidence="8" type="ORF">DB32_002501</name>
</gene>
<dbReference type="RefSeq" id="WP_083457333.1">
    <property type="nucleotide sequence ID" value="NZ_CP011125.1"/>
</dbReference>
<dbReference type="Gene3D" id="1.10.10.60">
    <property type="entry name" value="Homeodomain-like"/>
    <property type="match status" value="1"/>
</dbReference>
<protein>
    <submittedName>
        <fullName evidence="8">Response regulator of zinc sigma-54-dependent two-component system</fullName>
    </submittedName>
</protein>
<dbReference type="Gene3D" id="3.40.50.300">
    <property type="entry name" value="P-loop containing nucleotide triphosphate hydrolases"/>
    <property type="match status" value="1"/>
</dbReference>
<dbReference type="SUPFAM" id="SSF52540">
    <property type="entry name" value="P-loop containing nucleoside triphosphate hydrolases"/>
    <property type="match status" value="1"/>
</dbReference>
<dbReference type="InterPro" id="IPR027417">
    <property type="entry name" value="P-loop_NTPase"/>
</dbReference>
<dbReference type="GO" id="GO:0006355">
    <property type="term" value="P:regulation of DNA-templated transcription"/>
    <property type="evidence" value="ECO:0007669"/>
    <property type="project" value="InterPro"/>
</dbReference>
<keyword evidence="2" id="KW-0067">ATP-binding</keyword>
<evidence type="ECO:0000256" key="1">
    <source>
        <dbReference type="ARBA" id="ARBA00022741"/>
    </source>
</evidence>
<evidence type="ECO:0000256" key="2">
    <source>
        <dbReference type="ARBA" id="ARBA00022840"/>
    </source>
</evidence>
<dbReference type="KEGG" id="samy:DB32_002501"/>
<dbReference type="InterPro" id="IPR009057">
    <property type="entry name" value="Homeodomain-like_sf"/>
</dbReference>
<dbReference type="Proteomes" id="UP000034883">
    <property type="component" value="Chromosome"/>
</dbReference>
<dbReference type="SMART" id="SM00382">
    <property type="entry name" value="AAA"/>
    <property type="match status" value="1"/>
</dbReference>
<dbReference type="PRINTS" id="PR01590">
    <property type="entry name" value="HTHFIS"/>
</dbReference>
<dbReference type="Pfam" id="PF25601">
    <property type="entry name" value="AAA_lid_14"/>
    <property type="match status" value="1"/>
</dbReference>
<dbReference type="SUPFAM" id="SSF46689">
    <property type="entry name" value="Homeodomain-like"/>
    <property type="match status" value="1"/>
</dbReference>
<feature type="region of interest" description="Disordered" evidence="6">
    <location>
        <begin position="1"/>
        <end position="30"/>
    </location>
</feature>
<dbReference type="PANTHER" id="PTHR32071">
    <property type="entry name" value="TRANSCRIPTIONAL REGULATORY PROTEIN"/>
    <property type="match status" value="1"/>
</dbReference>
<evidence type="ECO:0000256" key="6">
    <source>
        <dbReference type="SAM" id="MobiDB-lite"/>
    </source>
</evidence>
<dbReference type="AlphaFoldDB" id="A0A0F6W243"/>
<name>A0A0F6W243_9BACT</name>
<dbReference type="InterPro" id="IPR058031">
    <property type="entry name" value="AAA_lid_NorR"/>
</dbReference>